<dbReference type="OrthoDB" id="6638171at2"/>
<dbReference type="RefSeq" id="WP_027097332.1">
    <property type="nucleotide sequence ID" value="NZ_CABHIH010000005.1"/>
</dbReference>
<keyword evidence="2" id="KW-1185">Reference proteome</keyword>
<gene>
    <name evidence="1" type="ORF">CP373A1_11050</name>
</gene>
<dbReference type="AlphaFoldDB" id="A0A174WCN4"/>
<name>A0A174WCN4_9CLOT</name>
<dbReference type="GeneID" id="42775169"/>
<evidence type="ECO:0000313" key="2">
    <source>
        <dbReference type="Proteomes" id="UP000092714"/>
    </source>
</evidence>
<dbReference type="Proteomes" id="UP000092714">
    <property type="component" value="Unassembled WGS sequence"/>
</dbReference>
<comment type="caution">
    <text evidence="1">The sequence shown here is derived from an EMBL/GenBank/DDBJ whole genome shotgun (WGS) entry which is preliminary data.</text>
</comment>
<proteinExistence type="predicted"/>
<dbReference type="EMBL" id="MAPZ01000021">
    <property type="protein sequence ID" value="OBY10301.1"/>
    <property type="molecule type" value="Genomic_DNA"/>
</dbReference>
<organism evidence="1 2">
    <name type="scientific">Clostridium paraputrificum</name>
    <dbReference type="NCBI Taxonomy" id="29363"/>
    <lineage>
        <taxon>Bacteria</taxon>
        <taxon>Bacillati</taxon>
        <taxon>Bacillota</taxon>
        <taxon>Clostridia</taxon>
        <taxon>Eubacteriales</taxon>
        <taxon>Clostridiaceae</taxon>
        <taxon>Clostridium</taxon>
    </lineage>
</organism>
<sequence length="114" mass="13284">MAKHEFGIIDKLDKEKDYSNYDPKEYNCIEVDDELVTEMLKYLKRLRTYHHNYSNPSFGLAYTGVTLIPDTSLMFLHDIASTLNRFKKSQELTDLTCLLMEAKVKGKCIIHYGI</sequence>
<accession>A0A174WCN4</accession>
<reference evidence="1 2" key="1">
    <citation type="submission" date="2016-06" db="EMBL/GenBank/DDBJ databases">
        <authorList>
            <person name="Kjaerup R.B."/>
            <person name="Dalgaard T.S."/>
            <person name="Juul-Madsen H.R."/>
        </authorList>
    </citation>
    <scope>NUCLEOTIDE SEQUENCE [LARGE SCALE GENOMIC DNA]</scope>
    <source>
        <strain evidence="1 2">373-A1</strain>
    </source>
</reference>
<protein>
    <submittedName>
        <fullName evidence="1">Uncharacterized protein</fullName>
    </submittedName>
</protein>
<evidence type="ECO:0000313" key="1">
    <source>
        <dbReference type="EMBL" id="OBY10301.1"/>
    </source>
</evidence>
<dbReference type="eggNOG" id="ENOG50332N5">
    <property type="taxonomic scope" value="Bacteria"/>
</dbReference>